<dbReference type="OrthoDB" id="9778383at2"/>
<dbReference type="Gene3D" id="3.40.50.12780">
    <property type="entry name" value="N-terminal domain of ligase-like"/>
    <property type="match status" value="1"/>
</dbReference>
<accession>A0A2T1GFB9</accession>
<evidence type="ECO:0000259" key="1">
    <source>
        <dbReference type="Pfam" id="PF00501"/>
    </source>
</evidence>
<protein>
    <submittedName>
        <fullName evidence="2">Long-chain fatty acid--CoA ligase</fullName>
    </submittedName>
</protein>
<name>A0A2T1GFB9_9CYAN</name>
<comment type="caution">
    <text evidence="2">The sequence shown here is derived from an EMBL/GenBank/DDBJ whole genome shotgun (WGS) entry which is preliminary data.</text>
</comment>
<dbReference type="Pfam" id="PF23562">
    <property type="entry name" value="AMP-binding_C_3"/>
    <property type="match status" value="1"/>
</dbReference>
<evidence type="ECO:0000313" key="3">
    <source>
        <dbReference type="Proteomes" id="UP000238937"/>
    </source>
</evidence>
<dbReference type="Proteomes" id="UP000238937">
    <property type="component" value="Unassembled WGS sequence"/>
</dbReference>
<organism evidence="2 3">
    <name type="scientific">Chamaesiphon polymorphus CCALA 037</name>
    <dbReference type="NCBI Taxonomy" id="2107692"/>
    <lineage>
        <taxon>Bacteria</taxon>
        <taxon>Bacillati</taxon>
        <taxon>Cyanobacteriota</taxon>
        <taxon>Cyanophyceae</taxon>
        <taxon>Gomontiellales</taxon>
        <taxon>Chamaesiphonaceae</taxon>
        <taxon>Chamaesiphon</taxon>
    </lineage>
</organism>
<keyword evidence="2" id="KW-0436">Ligase</keyword>
<keyword evidence="3" id="KW-1185">Reference proteome</keyword>
<dbReference type="RefSeq" id="WP_106304893.1">
    <property type="nucleotide sequence ID" value="NZ_PVWO01000135.1"/>
</dbReference>
<dbReference type="PROSITE" id="PS00455">
    <property type="entry name" value="AMP_BINDING"/>
    <property type="match status" value="1"/>
</dbReference>
<dbReference type="Pfam" id="PF00501">
    <property type="entry name" value="AMP-binding"/>
    <property type="match status" value="1"/>
</dbReference>
<dbReference type="GO" id="GO:0008922">
    <property type="term" value="F:long-chain fatty acid [acyl-carrier-protein] ligase activity"/>
    <property type="evidence" value="ECO:0007669"/>
    <property type="project" value="TreeGrafter"/>
</dbReference>
<proteinExistence type="predicted"/>
<dbReference type="PANTHER" id="PTHR43813">
    <property type="entry name" value="ACYL-ACTIVATING ENZYME 16, CHLOROPLASTIC-RELATED"/>
    <property type="match status" value="1"/>
</dbReference>
<dbReference type="InterPro" id="IPR000873">
    <property type="entry name" value="AMP-dep_synth/lig_dom"/>
</dbReference>
<dbReference type="SUPFAM" id="SSF56801">
    <property type="entry name" value="Acetyl-CoA synthetase-like"/>
    <property type="match status" value="1"/>
</dbReference>
<dbReference type="InterPro" id="IPR020845">
    <property type="entry name" value="AMP-binding_CS"/>
</dbReference>
<evidence type="ECO:0000313" key="2">
    <source>
        <dbReference type="EMBL" id="PSB56277.1"/>
    </source>
</evidence>
<dbReference type="InterPro" id="IPR042099">
    <property type="entry name" value="ANL_N_sf"/>
</dbReference>
<dbReference type="InterPro" id="IPR052987">
    <property type="entry name" value="Chloroplast_AMP-bd_Enzymes"/>
</dbReference>
<dbReference type="EMBL" id="PVWO01000135">
    <property type="protein sequence ID" value="PSB56277.1"/>
    <property type="molecule type" value="Genomic_DNA"/>
</dbReference>
<gene>
    <name evidence="2" type="ORF">C7B77_12425</name>
</gene>
<feature type="domain" description="AMP-dependent synthetase/ligase" evidence="1">
    <location>
        <begin position="41"/>
        <end position="472"/>
    </location>
</feature>
<dbReference type="PANTHER" id="PTHR43813:SF1">
    <property type="entry name" value="ACYL-ACTIVATING ENZYME 16, CHLOROPLASTIC-RELATED"/>
    <property type="match status" value="1"/>
</dbReference>
<reference evidence="2 3" key="1">
    <citation type="submission" date="2018-03" db="EMBL/GenBank/DDBJ databases">
        <title>The ancient ancestry and fast evolution of plastids.</title>
        <authorList>
            <person name="Moore K.R."/>
            <person name="Magnabosco C."/>
            <person name="Momper L."/>
            <person name="Gold D.A."/>
            <person name="Bosak T."/>
            <person name="Fournier G.P."/>
        </authorList>
    </citation>
    <scope>NUCLEOTIDE SEQUENCE [LARGE SCALE GENOMIC DNA]</scope>
    <source>
        <strain evidence="2 3">CCALA 037</strain>
    </source>
</reference>
<dbReference type="AlphaFoldDB" id="A0A2T1GFB9"/>
<dbReference type="GO" id="GO:0030497">
    <property type="term" value="P:fatty acid elongation"/>
    <property type="evidence" value="ECO:0007669"/>
    <property type="project" value="TreeGrafter"/>
</dbReference>
<sequence>MTTARLANYPYAISQQEAQNISQTIDYTQINSLPEVWPIVAAKCGDIVALNAPHIKPAISMTYREVATQIKLFATGLQSLGIKPHTGVALFADNSPRWLIADQGIMTTGAFNAVRSSQAETQELLAILDNSQAQVLVIEDLKTLNKLSDRLADLPIKLIILLSDENTDLELPIKLLNFSQTIDLGRSSQFQPVSIAKTDLATLIYTSGTSGNPKGVMLTHANLLHQINTCGTVIPATPGSRVLSILPSWHSYERSCEYYLLSQGCTQTYTNIRYFKQDLKEFQPEYLVAVPRLSESIYEGIQKQFREQPPNKQKLVARLLALSTKYIEARRIVQGLSLECLNPTLGQKLIARLQMAILAPIHAIADKLIYSKIRAATGGKIRYIISGGGSLAKHLDLFFEIIGVNILVGYGLTETAPITNVRRPWQNLRLTSGQPLPGTEIRIVDVETRQPVAIGQKGLVMIRGPQVMQGYYRDPEATAKAIDADGWFNSGDLGMLTPNNDLTITGRAKDTIVLSNGENIEPTPIEDACLRSPYINQIVLVGQDQKALGALIVPNSEALHQWAVSQNLIPTPVEATNPANGSEPNILLDNPQILNNTQVIDLYRDELNREVKNRPGYRIDDRIATIKLIAEPFSIENGLLTQTLKIRRPVVMERYHGMIDEMFAR</sequence>